<feature type="domain" description="Sialidase" evidence="21">
    <location>
        <begin position="58"/>
        <end position="352"/>
    </location>
</feature>
<evidence type="ECO:0000256" key="11">
    <source>
        <dbReference type="ARBA" id="ARBA00023098"/>
    </source>
</evidence>
<dbReference type="InterPro" id="IPR026856">
    <property type="entry name" value="Sialidase_fam"/>
</dbReference>
<comment type="similarity">
    <text evidence="5">Belongs to the glycosyl hydrolase 33 family.</text>
</comment>
<comment type="function">
    <text evidence="16">Catalyzes the removal of sialic acid (N-acetylneuraminic acid) moieties from glycoproteins and glycolipids. To be active, it is strictly dependent on its presence in the multienzyme complex. Appears to have a preference for alpha 2-3 and alpha 2-6 sialyl linkage.</text>
</comment>
<keyword evidence="9" id="KW-0677">Repeat</keyword>
<dbReference type="AlphaFoldDB" id="A0A7M7GG24"/>
<evidence type="ECO:0000256" key="1">
    <source>
        <dbReference type="ARBA" id="ARBA00004207"/>
    </source>
</evidence>
<organism evidence="22 23">
    <name type="scientific">Strongylocentrotus purpuratus</name>
    <name type="common">Purple sea urchin</name>
    <dbReference type="NCBI Taxonomy" id="7668"/>
    <lineage>
        <taxon>Eukaryota</taxon>
        <taxon>Metazoa</taxon>
        <taxon>Echinodermata</taxon>
        <taxon>Eleutherozoa</taxon>
        <taxon>Echinozoa</taxon>
        <taxon>Echinoidea</taxon>
        <taxon>Euechinoidea</taxon>
        <taxon>Echinacea</taxon>
        <taxon>Camarodonta</taxon>
        <taxon>Echinidea</taxon>
        <taxon>Strongylocentrotidae</taxon>
        <taxon>Strongylocentrotus</taxon>
    </lineage>
</organism>
<evidence type="ECO:0000256" key="2">
    <source>
        <dbReference type="ARBA" id="ARBA00004227"/>
    </source>
</evidence>
<dbReference type="InParanoid" id="A0A7M7GG24"/>
<dbReference type="SUPFAM" id="SSF50939">
    <property type="entry name" value="Sialidases"/>
    <property type="match status" value="1"/>
</dbReference>
<keyword evidence="13" id="KW-0325">Glycoprotein</keyword>
<evidence type="ECO:0000256" key="10">
    <source>
        <dbReference type="ARBA" id="ARBA00022801"/>
    </source>
</evidence>
<dbReference type="KEGG" id="spu:100890097"/>
<keyword evidence="15" id="KW-0968">Cytoplasmic vesicle</keyword>
<dbReference type="PANTHER" id="PTHR10628">
    <property type="entry name" value="SIALIDASE"/>
    <property type="match status" value="1"/>
</dbReference>
<name>A0A7M7GG24_STRPU</name>
<dbReference type="CDD" id="cd15482">
    <property type="entry name" value="Sialidase_non-viral"/>
    <property type="match status" value="1"/>
</dbReference>
<evidence type="ECO:0000256" key="20">
    <source>
        <dbReference type="ARBA" id="ARBA00041413"/>
    </source>
</evidence>
<reference evidence="23" key="1">
    <citation type="submission" date="2015-02" db="EMBL/GenBank/DDBJ databases">
        <title>Genome sequencing for Strongylocentrotus purpuratus.</title>
        <authorList>
            <person name="Murali S."/>
            <person name="Liu Y."/>
            <person name="Vee V."/>
            <person name="English A."/>
            <person name="Wang M."/>
            <person name="Skinner E."/>
            <person name="Han Y."/>
            <person name="Muzny D.M."/>
            <person name="Worley K.C."/>
            <person name="Gibbs R.A."/>
        </authorList>
    </citation>
    <scope>NUCLEOTIDE SEQUENCE</scope>
</reference>
<dbReference type="InterPro" id="IPR011040">
    <property type="entry name" value="Sialidase"/>
</dbReference>
<dbReference type="GO" id="GO:0031410">
    <property type="term" value="C:cytoplasmic vesicle"/>
    <property type="evidence" value="ECO:0007669"/>
    <property type="project" value="UniProtKB-SubCell"/>
</dbReference>
<dbReference type="Proteomes" id="UP000007110">
    <property type="component" value="Unassembled WGS sequence"/>
</dbReference>
<dbReference type="InterPro" id="IPR036278">
    <property type="entry name" value="Sialidase_sf"/>
</dbReference>
<evidence type="ECO:0000256" key="18">
    <source>
        <dbReference type="ARBA" id="ARBA00040509"/>
    </source>
</evidence>
<comment type="subunit">
    <text evidence="17">Interacts with cathepsin A (protective protein), beta-galactosidase and N-acetylgalactosamine-6-sulfate sulfatase in a multienzyme complex.</text>
</comment>
<keyword evidence="6" id="KW-1003">Cell membrane</keyword>
<evidence type="ECO:0000313" key="22">
    <source>
        <dbReference type="EnsemblMetazoa" id="XP_003724953"/>
    </source>
</evidence>
<evidence type="ECO:0000256" key="7">
    <source>
        <dbReference type="ARBA" id="ARBA00022553"/>
    </source>
</evidence>
<dbReference type="GO" id="GO:0009313">
    <property type="term" value="P:oligosaccharide catabolic process"/>
    <property type="evidence" value="ECO:0000318"/>
    <property type="project" value="GO_Central"/>
</dbReference>
<accession>A0A7M7GG24</accession>
<evidence type="ECO:0000256" key="19">
    <source>
        <dbReference type="ARBA" id="ARBA00041332"/>
    </source>
</evidence>
<evidence type="ECO:0000256" key="12">
    <source>
        <dbReference type="ARBA" id="ARBA00023136"/>
    </source>
</evidence>
<keyword evidence="14" id="KW-0458">Lysosome</keyword>
<comment type="subcellular location">
    <subcellularLocation>
        <location evidence="3">Cell membrane</location>
    </subcellularLocation>
    <subcellularLocation>
        <location evidence="4">Cytoplasmic vesicle</location>
    </subcellularLocation>
    <subcellularLocation>
        <location evidence="2">Lysosome lumen</location>
    </subcellularLocation>
    <subcellularLocation>
        <location evidence="1">Lysosome membrane</location>
        <topology evidence="1">Peripheral membrane protein</topology>
        <orientation evidence="1">Lumenal side</orientation>
    </subcellularLocation>
</comment>
<evidence type="ECO:0000256" key="14">
    <source>
        <dbReference type="ARBA" id="ARBA00023228"/>
    </source>
</evidence>
<evidence type="ECO:0000256" key="13">
    <source>
        <dbReference type="ARBA" id="ARBA00023180"/>
    </source>
</evidence>
<keyword evidence="7" id="KW-0597">Phosphoprotein</keyword>
<evidence type="ECO:0000256" key="16">
    <source>
        <dbReference type="ARBA" id="ARBA00037235"/>
    </source>
</evidence>
<dbReference type="OrthoDB" id="2739686at2759"/>
<dbReference type="GO" id="GO:0005765">
    <property type="term" value="C:lysosomal membrane"/>
    <property type="evidence" value="ECO:0007669"/>
    <property type="project" value="UniProtKB-SubCell"/>
</dbReference>
<dbReference type="RefSeq" id="XP_003724953.3">
    <property type="nucleotide sequence ID" value="XM_003724905.3"/>
</dbReference>
<keyword evidence="11" id="KW-0443">Lipid metabolism</keyword>
<proteinExistence type="inferred from homology"/>
<dbReference type="Pfam" id="PF13088">
    <property type="entry name" value="BNR_2"/>
    <property type="match status" value="1"/>
</dbReference>
<dbReference type="GO" id="GO:0005886">
    <property type="term" value="C:plasma membrane"/>
    <property type="evidence" value="ECO:0007669"/>
    <property type="project" value="UniProtKB-SubCell"/>
</dbReference>
<evidence type="ECO:0000256" key="9">
    <source>
        <dbReference type="ARBA" id="ARBA00022737"/>
    </source>
</evidence>
<evidence type="ECO:0000256" key="8">
    <source>
        <dbReference type="ARBA" id="ARBA00022729"/>
    </source>
</evidence>
<dbReference type="GO" id="GO:0005764">
    <property type="term" value="C:lysosome"/>
    <property type="evidence" value="ECO:0000318"/>
    <property type="project" value="GO_Central"/>
</dbReference>
<dbReference type="EnsemblMetazoa" id="XM_003724905">
    <property type="protein sequence ID" value="XP_003724953"/>
    <property type="gene ID" value="LOC100890097"/>
</dbReference>
<keyword evidence="12" id="KW-0472">Membrane</keyword>
<dbReference type="Gene3D" id="2.120.10.10">
    <property type="match status" value="1"/>
</dbReference>
<sequence length="380" mass="41918">MAKLTVQQSLLLTISSILVSVTYSINPFVLEEQLIWESSDEGEVSTYRIPIIIQVPNGDLLAFSEARKYNAADAGAKFIAMRRSSNGGQSWGENTFILNDYKVSDGLNLGTVLVDSVTNNTILIHTFCVHSVCNGTGEKPSGVFMVTSSNFGYTWSDPVNLAEKNPELMDLRFDPGPGYGIQKKHPPHKGRLVTCGHGPDAEVRSMYCLHSDDGGITWHLSLGLAGLPFAETKKTGDFVPGEVQIVELKNGTILANVRNTYSFHCNCRIQALSFDGGSTFPMTSMRMKQELIDPNVCGSLLNFNDNQILFFSNPFNAGSRVNLTLHWSLDAGNTYPNLMNIYEKGSAYSCLTYIDENHIGLVYEKDNISSISYVRIQLNL</sequence>
<evidence type="ECO:0000313" key="23">
    <source>
        <dbReference type="Proteomes" id="UP000007110"/>
    </source>
</evidence>
<evidence type="ECO:0000256" key="15">
    <source>
        <dbReference type="ARBA" id="ARBA00023329"/>
    </source>
</evidence>
<evidence type="ECO:0000256" key="4">
    <source>
        <dbReference type="ARBA" id="ARBA00004541"/>
    </source>
</evidence>
<dbReference type="GeneID" id="100890097"/>
<dbReference type="GO" id="GO:0016020">
    <property type="term" value="C:membrane"/>
    <property type="evidence" value="ECO:0000318"/>
    <property type="project" value="GO_Central"/>
</dbReference>
<dbReference type="GO" id="GO:0043202">
    <property type="term" value="C:lysosomal lumen"/>
    <property type="evidence" value="ECO:0007669"/>
    <property type="project" value="UniProtKB-SubCell"/>
</dbReference>
<dbReference type="GO" id="GO:0004308">
    <property type="term" value="F:exo-alpha-sialidase activity"/>
    <property type="evidence" value="ECO:0000318"/>
    <property type="project" value="GO_Central"/>
</dbReference>
<dbReference type="GO" id="GO:0006689">
    <property type="term" value="P:ganglioside catabolic process"/>
    <property type="evidence" value="ECO:0000318"/>
    <property type="project" value="GO_Central"/>
</dbReference>
<protein>
    <recommendedName>
        <fullName evidence="18">Sialidase-1</fullName>
    </recommendedName>
    <alternativeName>
        <fullName evidence="20">Lysosomal sialidase</fullName>
    </alternativeName>
    <alternativeName>
        <fullName evidence="19">N-acetyl-alpha-neuraminidase 1</fullName>
    </alternativeName>
</protein>
<dbReference type="PANTHER" id="PTHR10628:SF25">
    <property type="entry name" value="SIALIDASE-1"/>
    <property type="match status" value="1"/>
</dbReference>
<evidence type="ECO:0000256" key="3">
    <source>
        <dbReference type="ARBA" id="ARBA00004236"/>
    </source>
</evidence>
<keyword evidence="10" id="KW-0378">Hydrolase</keyword>
<keyword evidence="8" id="KW-0732">Signal</keyword>
<keyword evidence="23" id="KW-1185">Reference proteome</keyword>
<evidence type="ECO:0000256" key="5">
    <source>
        <dbReference type="ARBA" id="ARBA00009348"/>
    </source>
</evidence>
<evidence type="ECO:0000259" key="21">
    <source>
        <dbReference type="Pfam" id="PF13088"/>
    </source>
</evidence>
<evidence type="ECO:0000256" key="17">
    <source>
        <dbReference type="ARBA" id="ARBA00038519"/>
    </source>
</evidence>
<evidence type="ECO:0000256" key="6">
    <source>
        <dbReference type="ARBA" id="ARBA00022475"/>
    </source>
</evidence>
<reference evidence="22" key="2">
    <citation type="submission" date="2021-01" db="UniProtKB">
        <authorList>
            <consortium name="EnsemblMetazoa"/>
        </authorList>
    </citation>
    <scope>IDENTIFICATION</scope>
</reference>
<dbReference type="GO" id="GO:0005737">
    <property type="term" value="C:cytoplasm"/>
    <property type="evidence" value="ECO:0000318"/>
    <property type="project" value="GO_Central"/>
</dbReference>